<sequence>MTILTIYNHGTGGASSKDAQAGEIVNIFGNAARSMGSEFVDWVVTEGVGAVGSPDRQLWTSQITVDNATGESRLNLMQHKVAAGKARVDDYLKSAGTPWLARKLMPRNQSLQISGIGADENVASILSLLKVMSARNTLPEAINLMGWSRGGVTCIRIAYFMNLDPRLKHIPINIFAVDPVAGEGHDREPEARHIGANVKNYVATLSVHENRKGFTPMTLTRNTETSLIISEDTRYAILPLPGLHSDTAKFQTASGKLTFHLCYQFLTQHGTKISETIRALTKLNVHAQLWEYDKLIQGAKVGGIKTGHTNMTARFITGRARREVHEDIASNHQRFFINAHHRVLFEKKYPKIYQRYFTGVQIGMQRMIGKTLADESMAQEFSEMGPGHYAAILQQTAAFTPTGSDLDYTSMQCVKTNHLAE</sequence>
<gene>
    <name evidence="1" type="ORF">WM40_07525</name>
</gene>
<dbReference type="Proteomes" id="UP000033618">
    <property type="component" value="Unassembled WGS sequence"/>
</dbReference>
<keyword evidence="2" id="KW-1185">Reference proteome</keyword>
<evidence type="ECO:0000313" key="2">
    <source>
        <dbReference type="Proteomes" id="UP000033618"/>
    </source>
</evidence>
<name>A0A0F5K345_9BURK</name>
<dbReference type="PATRIC" id="fig|28092.6.peg.1782"/>
<dbReference type="OrthoDB" id="1432332at2"/>
<evidence type="ECO:0000313" key="1">
    <source>
        <dbReference type="EMBL" id="KKB64299.1"/>
    </source>
</evidence>
<proteinExistence type="predicted"/>
<dbReference type="AlphaFoldDB" id="A0A0F5K345"/>
<dbReference type="EMBL" id="LAQU01000005">
    <property type="protein sequence ID" value="KKB64299.1"/>
    <property type="molecule type" value="Genomic_DNA"/>
</dbReference>
<accession>A0A0F5K345</accession>
<protein>
    <recommendedName>
        <fullName evidence="3">DUF5621 domain-containing protein</fullName>
    </recommendedName>
</protein>
<organism evidence="1 2">
    <name type="scientific">Robbsia andropogonis</name>
    <dbReference type="NCBI Taxonomy" id="28092"/>
    <lineage>
        <taxon>Bacteria</taxon>
        <taxon>Pseudomonadati</taxon>
        <taxon>Pseudomonadota</taxon>
        <taxon>Betaproteobacteria</taxon>
        <taxon>Burkholderiales</taxon>
        <taxon>Burkholderiaceae</taxon>
        <taxon>Robbsia</taxon>
    </lineage>
</organism>
<reference evidence="1 2" key="1">
    <citation type="submission" date="2015-03" db="EMBL/GenBank/DDBJ databases">
        <title>Draft Genome Sequence of Burkholderia andropogonis type strain ICMP2807, isolated from Sorghum bicolor.</title>
        <authorList>
            <person name="Lopes-Santos L."/>
            <person name="Castro D.B."/>
            <person name="Ottoboni L.M."/>
            <person name="Park D."/>
            <person name="Weirc B.S."/>
            <person name="Destefano S.A."/>
        </authorList>
    </citation>
    <scope>NUCLEOTIDE SEQUENCE [LARGE SCALE GENOMIC DNA]</scope>
    <source>
        <strain evidence="1 2">ICMP2807</strain>
    </source>
</reference>
<comment type="caution">
    <text evidence="1">The sequence shown here is derived from an EMBL/GenBank/DDBJ whole genome shotgun (WGS) entry which is preliminary data.</text>
</comment>
<evidence type="ECO:0008006" key="3">
    <source>
        <dbReference type="Google" id="ProtNLM"/>
    </source>
</evidence>
<dbReference type="RefSeq" id="WP_046152542.1">
    <property type="nucleotide sequence ID" value="NZ_CADFGU010000003.1"/>
</dbReference>